<evidence type="ECO:0000313" key="2">
    <source>
        <dbReference type="Proteomes" id="UP000066737"/>
    </source>
</evidence>
<dbReference type="Proteomes" id="UP000066737">
    <property type="component" value="Chromosome I"/>
</dbReference>
<reference evidence="2" key="1">
    <citation type="journal article" date="2016" name="Environ. Microbiol.">
        <title>The complete genome of a viable archaeum isolated from 123-million-year-old rock salt.</title>
        <authorList>
            <person name="Jaakkola S.T."/>
            <person name="Pfeiffer F."/>
            <person name="Ravantti J.J."/>
            <person name="Guo Q."/>
            <person name="Liu Y."/>
            <person name="Chen X."/>
            <person name="Ma H."/>
            <person name="Yang C."/>
            <person name="Oksanen H.M."/>
            <person name="Bamford D.H."/>
        </authorList>
    </citation>
    <scope>NUCLEOTIDE SEQUENCE</scope>
    <source>
        <strain evidence="2">JI20-1</strain>
    </source>
</reference>
<dbReference type="STRING" id="1407499.HHUB_2383"/>
<evidence type="ECO:0000313" key="1">
    <source>
        <dbReference type="EMBL" id="CQH56451.1"/>
    </source>
</evidence>
<gene>
    <name evidence="1" type="ORF">HHUB_2383</name>
</gene>
<dbReference type="AlphaFoldDB" id="A0A0U5H1Z2"/>
<dbReference type="KEGG" id="hhb:Hhub_2383"/>
<keyword evidence="2" id="KW-1185">Reference proteome</keyword>
<proteinExistence type="predicted"/>
<accession>A0A0U5H1Z2</accession>
<protein>
    <submittedName>
        <fullName evidence="1">Uncharacterized protein</fullName>
    </submittedName>
</protein>
<sequence length="45" mass="4411">MASHTADSREQSGDASLACSLRPTIPGACPLAGGGLGAGTSPRVW</sequence>
<name>A0A0U5H1Z2_9EURY</name>
<organism evidence="1 2">
    <name type="scientific">Halobacterium hubeiense</name>
    <dbReference type="NCBI Taxonomy" id="1407499"/>
    <lineage>
        <taxon>Archaea</taxon>
        <taxon>Methanobacteriati</taxon>
        <taxon>Methanobacteriota</taxon>
        <taxon>Stenosarchaea group</taxon>
        <taxon>Halobacteria</taxon>
        <taxon>Halobacteriales</taxon>
        <taxon>Halobacteriaceae</taxon>
        <taxon>Halobacterium</taxon>
    </lineage>
</organism>
<dbReference type="EMBL" id="LN831302">
    <property type="protein sequence ID" value="CQH56451.1"/>
    <property type="molecule type" value="Genomic_DNA"/>
</dbReference>